<sequence>METYSTALSSEETTDTFDSNEAFRFVKEVLEVDQTGKVDSDTMNAALKPRCAHSDIQKKASRSRRFTISKRAKWNERHFTSHNSITLKWFISEYSNDMDRVETRRVVKKAFELWSSQSHIKNEKKIILNFAEALTKEDADINILWAEGDHGDEYPFDGADGKIEGNKKENVLAHTFFPGYNFPLNGDIHFDDAESWETDLDEVGGPGNRKRFFPYVLAHEIGHALGLDHSQKPDALMHPYYKNVPINEIQLDVDDKCGIIWNFGGSSNYCLYIWLMSQIVEAHNSPSQNNPGVGSITSTRSGKRTLKHTKIPKCSSTNSSLRMNFERKIAVGLQLNDDDARHYTDIICNFLAGLHIWRAGPNFHSSETLEKEYKGVTQEMASFGGKAVSVRRLIRHAEHQQESKKKGPLDPDYFDDDFFENFFMEYTV</sequence>
<evidence type="ECO:0000259" key="11">
    <source>
        <dbReference type="SMART" id="SM00235"/>
    </source>
</evidence>
<keyword evidence="3 9" id="KW-0479">Metal-binding</keyword>
<keyword evidence="6 9" id="KW-0862">Zinc</keyword>
<feature type="binding site" evidence="9">
    <location>
        <position position="194"/>
    </location>
    <ligand>
        <name>Ca(2+)</name>
        <dbReference type="ChEBI" id="CHEBI:29108"/>
        <label>3</label>
    </ligand>
</feature>
<feature type="binding site" evidence="9">
    <location>
        <position position="191"/>
    </location>
    <ligand>
        <name>Ca(2+)</name>
        <dbReference type="ChEBI" id="CHEBI:29108"/>
        <label>3</label>
    </ligand>
</feature>
<feature type="binding site" evidence="9">
    <location>
        <position position="223"/>
    </location>
    <ligand>
        <name>Zn(2+)</name>
        <dbReference type="ChEBI" id="CHEBI:29105"/>
        <label>2</label>
        <note>catalytic</note>
    </ligand>
</feature>
<protein>
    <recommendedName>
        <fullName evidence="11">Peptidase metallopeptidase domain-containing protein</fullName>
    </recommendedName>
</protein>
<dbReference type="RefSeq" id="XP_003113094.2">
    <property type="nucleotide sequence ID" value="XM_003113046.2"/>
</dbReference>
<dbReference type="GO" id="GO:0030198">
    <property type="term" value="P:extracellular matrix organization"/>
    <property type="evidence" value="ECO:0007669"/>
    <property type="project" value="TreeGrafter"/>
</dbReference>
<feature type="binding site" evidence="9">
    <location>
        <position position="189"/>
    </location>
    <ligand>
        <name>Zn(2+)</name>
        <dbReference type="ChEBI" id="CHEBI:29105"/>
        <label>1</label>
    </ligand>
</feature>
<feature type="compositionally biased region" description="Polar residues" evidence="10">
    <location>
        <begin position="286"/>
        <end position="300"/>
    </location>
</feature>
<dbReference type="GeneID" id="9825834"/>
<feature type="binding site" description="in inhibited form" evidence="9">
    <location>
        <position position="51"/>
    </location>
    <ligand>
        <name>Zn(2+)</name>
        <dbReference type="ChEBI" id="CHEBI:29105"/>
        <label>2</label>
        <note>catalytic</note>
    </ligand>
</feature>
<dbReference type="InterPro" id="IPR001818">
    <property type="entry name" value="Pept_M10_metallopeptidase"/>
</dbReference>
<dbReference type="GO" id="GO:0030574">
    <property type="term" value="P:collagen catabolic process"/>
    <property type="evidence" value="ECO:0007669"/>
    <property type="project" value="TreeGrafter"/>
</dbReference>
<accession>A0A6A5H3L9</accession>
<feature type="active site" evidence="8">
    <location>
        <position position="220"/>
    </location>
</feature>
<dbReference type="GO" id="GO:0006508">
    <property type="term" value="P:proteolysis"/>
    <property type="evidence" value="ECO:0007669"/>
    <property type="project" value="UniProtKB-KW"/>
</dbReference>
<evidence type="ECO:0000256" key="8">
    <source>
        <dbReference type="PIRSR" id="PIRSR621190-1"/>
    </source>
</evidence>
<feature type="binding site" evidence="9">
    <location>
        <position position="194"/>
    </location>
    <ligand>
        <name>Ca(2+)</name>
        <dbReference type="ChEBI" id="CHEBI:29108"/>
        <label>1</label>
    </ligand>
</feature>
<keyword evidence="7" id="KW-0482">Metalloprotease</keyword>
<feature type="binding site" evidence="9">
    <location>
        <position position="187"/>
    </location>
    <ligand>
        <name>Ca(2+)</name>
        <dbReference type="ChEBI" id="CHEBI:29108"/>
        <label>2</label>
    </ligand>
</feature>
<dbReference type="PANTHER" id="PTHR10201:SF291">
    <property type="entry name" value="MATRIX METALLOPROTEINASE 1, ISOFORM C-RELATED"/>
    <property type="match status" value="1"/>
</dbReference>
<feature type="binding site" evidence="9">
    <location>
        <position position="158"/>
    </location>
    <ligand>
        <name>Ca(2+)</name>
        <dbReference type="ChEBI" id="CHEBI:29108"/>
        <label>3</label>
    </ligand>
</feature>
<feature type="binding site" evidence="9">
    <location>
        <position position="192"/>
    </location>
    <ligand>
        <name>Ca(2+)</name>
        <dbReference type="ChEBI" id="CHEBI:29108"/>
        <label>1</label>
    </ligand>
</feature>
<dbReference type="GO" id="GO:0004222">
    <property type="term" value="F:metalloendopeptidase activity"/>
    <property type="evidence" value="ECO:0007669"/>
    <property type="project" value="InterPro"/>
</dbReference>
<comment type="cofactor">
    <cofactor evidence="9">
        <name>Zn(2+)</name>
        <dbReference type="ChEBI" id="CHEBI:29105"/>
    </cofactor>
    <text evidence="9">Binds 2 Zn(2+) ions per subunit.</text>
</comment>
<dbReference type="AlphaFoldDB" id="A0A6A5H3L9"/>
<dbReference type="GO" id="GO:0031012">
    <property type="term" value="C:extracellular matrix"/>
    <property type="evidence" value="ECO:0007669"/>
    <property type="project" value="InterPro"/>
</dbReference>
<dbReference type="SUPFAM" id="SSF55486">
    <property type="entry name" value="Metalloproteases ('zincins'), catalytic domain"/>
    <property type="match status" value="1"/>
</dbReference>
<dbReference type="SMART" id="SM00235">
    <property type="entry name" value="ZnMc"/>
    <property type="match status" value="1"/>
</dbReference>
<proteinExistence type="inferred from homology"/>
<feature type="binding site" evidence="9">
    <location>
        <position position="140"/>
    </location>
    <ligand>
        <name>Ca(2+)</name>
        <dbReference type="ChEBI" id="CHEBI:29108"/>
        <label>2</label>
    </ligand>
</feature>
<dbReference type="SUPFAM" id="SSF47090">
    <property type="entry name" value="PGBD-like"/>
    <property type="match status" value="1"/>
</dbReference>
<reference evidence="12 13" key="1">
    <citation type="submission" date="2019-12" db="EMBL/GenBank/DDBJ databases">
        <title>Chromosome-level assembly of the Caenorhabditis remanei genome.</title>
        <authorList>
            <person name="Teterina A.A."/>
            <person name="Willis J.H."/>
            <person name="Phillips P.C."/>
        </authorList>
    </citation>
    <scope>NUCLEOTIDE SEQUENCE [LARGE SCALE GENOMIC DNA]</scope>
    <source>
        <strain evidence="12 13">PX506</strain>
        <tissue evidence="12">Whole organism</tissue>
    </source>
</reference>
<name>A0A6A5H3L9_CAERE</name>
<evidence type="ECO:0000313" key="13">
    <source>
        <dbReference type="Proteomes" id="UP000483820"/>
    </source>
</evidence>
<dbReference type="EMBL" id="WUAV01000003">
    <property type="protein sequence ID" value="KAF1761384.1"/>
    <property type="molecule type" value="Genomic_DNA"/>
</dbReference>
<evidence type="ECO:0000256" key="2">
    <source>
        <dbReference type="ARBA" id="ARBA00022670"/>
    </source>
</evidence>
<feature type="binding site" evidence="9">
    <location>
        <position position="150"/>
    </location>
    <ligand>
        <name>Zn(2+)</name>
        <dbReference type="ChEBI" id="CHEBI:29105"/>
        <label>1</label>
    </ligand>
</feature>
<dbReference type="PANTHER" id="PTHR10201">
    <property type="entry name" value="MATRIX METALLOPROTEINASE"/>
    <property type="match status" value="1"/>
</dbReference>
<evidence type="ECO:0000313" key="12">
    <source>
        <dbReference type="EMBL" id="KAF1761384.1"/>
    </source>
</evidence>
<evidence type="ECO:0000256" key="9">
    <source>
        <dbReference type="PIRSR" id="PIRSR621190-2"/>
    </source>
</evidence>
<evidence type="ECO:0000256" key="10">
    <source>
        <dbReference type="SAM" id="MobiDB-lite"/>
    </source>
</evidence>
<feature type="binding site" evidence="9">
    <location>
        <position position="219"/>
    </location>
    <ligand>
        <name>Zn(2+)</name>
        <dbReference type="ChEBI" id="CHEBI:29105"/>
        <label>2</label>
        <note>catalytic</note>
    </ligand>
</feature>
<feature type="binding site" evidence="9">
    <location>
        <position position="237"/>
    </location>
    <ligand>
        <name>Zn(2+)</name>
        <dbReference type="ChEBI" id="CHEBI:29105"/>
        <label>2</label>
        <note>catalytic</note>
    </ligand>
</feature>
<feature type="binding site" evidence="9">
    <location>
        <position position="181"/>
    </location>
    <ligand>
        <name>Ca(2+)</name>
        <dbReference type="ChEBI" id="CHEBI:29108"/>
        <label>2</label>
    </ligand>
</feature>
<dbReference type="CDD" id="cd04278">
    <property type="entry name" value="ZnMc_MMP"/>
    <property type="match status" value="1"/>
</dbReference>
<feature type="domain" description="Peptidase metallopeptidase" evidence="11">
    <location>
        <begin position="70"/>
        <end position="265"/>
    </location>
</feature>
<feature type="binding site" evidence="9">
    <location>
        <position position="157"/>
    </location>
    <ligand>
        <name>Ca(2+)</name>
        <dbReference type="ChEBI" id="CHEBI:29108"/>
        <label>3</label>
    </ligand>
</feature>
<dbReference type="Proteomes" id="UP000483820">
    <property type="component" value="Chromosome III"/>
</dbReference>
<dbReference type="Gene3D" id="3.40.390.10">
    <property type="entry name" value="Collagenase (Catalytic Domain)"/>
    <property type="match status" value="1"/>
</dbReference>
<dbReference type="InterPro" id="IPR036365">
    <property type="entry name" value="PGBD-like_sf"/>
</dbReference>
<feature type="binding site" evidence="9">
    <location>
        <position position="152"/>
    </location>
    <ligand>
        <name>Zn(2+)</name>
        <dbReference type="ChEBI" id="CHEBI:29105"/>
        <label>1</label>
    </ligand>
</feature>
<dbReference type="InterPro" id="IPR024079">
    <property type="entry name" value="MetalloPept_cat_dom_sf"/>
</dbReference>
<feature type="binding site" evidence="9">
    <location>
        <position position="229"/>
    </location>
    <ligand>
        <name>Zn(2+)</name>
        <dbReference type="ChEBI" id="CHEBI:29105"/>
        <label>2</label>
        <note>catalytic</note>
    </ligand>
</feature>
<evidence type="ECO:0000256" key="6">
    <source>
        <dbReference type="ARBA" id="ARBA00022833"/>
    </source>
</evidence>
<comment type="caution">
    <text evidence="12">The sequence shown here is derived from an EMBL/GenBank/DDBJ whole genome shotgun (WGS) entry which is preliminary data.</text>
</comment>
<evidence type="ECO:0000256" key="5">
    <source>
        <dbReference type="ARBA" id="ARBA00022801"/>
    </source>
</evidence>
<keyword evidence="5" id="KW-0378">Hydrolase</keyword>
<dbReference type="KEGG" id="crq:GCK72_009640"/>
<feature type="region of interest" description="Disordered" evidence="10">
    <location>
        <begin position="286"/>
        <end position="307"/>
    </location>
</feature>
<keyword evidence="4" id="KW-0732">Signal</keyword>
<comment type="similarity">
    <text evidence="1">Belongs to the peptidase M10A family.</text>
</comment>
<keyword evidence="2" id="KW-0645">Protease</keyword>
<keyword evidence="9" id="KW-0106">Calcium</keyword>
<evidence type="ECO:0000256" key="4">
    <source>
        <dbReference type="ARBA" id="ARBA00022729"/>
    </source>
</evidence>
<evidence type="ECO:0000256" key="1">
    <source>
        <dbReference type="ARBA" id="ARBA00010370"/>
    </source>
</evidence>
<evidence type="ECO:0000256" key="7">
    <source>
        <dbReference type="ARBA" id="ARBA00023049"/>
    </source>
</evidence>
<dbReference type="InterPro" id="IPR021190">
    <property type="entry name" value="Pept_M10A"/>
</dbReference>
<comment type="cofactor">
    <cofactor evidence="9">
        <name>Ca(2+)</name>
        <dbReference type="ChEBI" id="CHEBI:29108"/>
    </cofactor>
    <text evidence="9">Can bind about 5 Ca(2+) ions per subunit.</text>
</comment>
<feature type="binding site" evidence="9">
    <location>
        <position position="97"/>
    </location>
    <ligand>
        <name>Ca(2+)</name>
        <dbReference type="ChEBI" id="CHEBI:29108"/>
        <label>1</label>
    </ligand>
</feature>
<dbReference type="InterPro" id="IPR006026">
    <property type="entry name" value="Peptidase_Metallo"/>
</dbReference>
<dbReference type="InterPro" id="IPR033739">
    <property type="entry name" value="M10A_MMP"/>
</dbReference>
<dbReference type="GO" id="GO:0005615">
    <property type="term" value="C:extracellular space"/>
    <property type="evidence" value="ECO:0007669"/>
    <property type="project" value="TreeGrafter"/>
</dbReference>
<evidence type="ECO:0000256" key="3">
    <source>
        <dbReference type="ARBA" id="ARBA00022723"/>
    </source>
</evidence>
<dbReference type="GO" id="GO:0008270">
    <property type="term" value="F:zinc ion binding"/>
    <property type="evidence" value="ECO:0007669"/>
    <property type="project" value="InterPro"/>
</dbReference>
<gene>
    <name evidence="12" type="ORF">GCK72_009640</name>
</gene>
<dbReference type="PRINTS" id="PR00138">
    <property type="entry name" value="MATRIXIN"/>
</dbReference>
<feature type="binding site" evidence="9">
    <location>
        <position position="174"/>
    </location>
    <ligand>
        <name>Zn(2+)</name>
        <dbReference type="ChEBI" id="CHEBI:29105"/>
        <label>1</label>
    </ligand>
</feature>
<dbReference type="CTD" id="9825834"/>
<organism evidence="12 13">
    <name type="scientific">Caenorhabditis remanei</name>
    <name type="common">Caenorhabditis vulgaris</name>
    <dbReference type="NCBI Taxonomy" id="31234"/>
    <lineage>
        <taxon>Eukaryota</taxon>
        <taxon>Metazoa</taxon>
        <taxon>Ecdysozoa</taxon>
        <taxon>Nematoda</taxon>
        <taxon>Chromadorea</taxon>
        <taxon>Rhabditida</taxon>
        <taxon>Rhabditina</taxon>
        <taxon>Rhabditomorpha</taxon>
        <taxon>Rhabditoidea</taxon>
        <taxon>Rhabditidae</taxon>
        <taxon>Peloderinae</taxon>
        <taxon>Caenorhabditis</taxon>
    </lineage>
</organism>
<dbReference type="Pfam" id="PF00413">
    <property type="entry name" value="Peptidase_M10"/>
    <property type="match status" value="1"/>
</dbReference>